<sequence>MFLYSLTIQPPNNVVQAVLGQFAGTKEQLIITGAGSYLTLLRPDAALGKVTTVLSHNVFGIIRSLAAFRLAGSNKDYLIVASDSGRITIIEYLPAQNRFSRLHLETFGKSGVRRVIPGEYLACDPKGRACLIASTEKNKLVYVLNRSAQAELTISSPLEAHKAGVLVIAMTALDVGYANPVFAALEVDYSELDQDSTGHAIEELETQLVYYELDLGLNHVVRKWSEPVDPTASMLFQVPGGNDGPSGVLVCGEESITYRHSNQDAFRVPIPRRKGATEDPSRKRTIVSGVMHKLKGSAGAFFFLLQSEDGDLFKVTIDMVEDGDGNPTGEVKRLKIKYFDTVPVATSLCILKSGFLYIAGQFGNSSFYQFEKLGDDDEDLEFSSDDFPVDPAASYDPIYFHPRPAENLALVESIPSMNPLMDCKIANLTEEDAPQIYTACGSGARSTFRMLRHGLEVNEIVASELPGIPSAVWTLKLDRGEQYDAYIVLSFTNGTLVLSIGETVEEVSDSGFSTSVPTLAAQLLGDDGLIQVHPKGIRHIRNGKVNEWDAPQHRSIVAASTNAHQVAIALSSGEIVYFEMDSDGSLAEYDEKKEMFGTVTCLSLGEVPEGRIRSSFLAVGCDDCTVRILSLDADSTLESRSVQALTAAPSSLAIIAMEDSSSGGSTLYLHIGLHSGVYLRTVLDEVTGELTDTRQKFLGPKPVRLFQVTVQGTTCVLGLSSRPWLGYSDPITKGFVVTPLNYVDLEWGWNFSSEQCEEGIVGIQGQSLRIFSIDRLGDTLTQKSIPLTYTPRKLIRHPEQPFFYTIESDNNTLPPDLRDKLLADPTVVNGDAVVLPPQEFGYPRGNRRWASCISVIDPVSEEPQVLQTVDLDNNESAVSVAIVPFASQDNESFLVVGTGKDIVVNPRSSTEAYIYVYRFQEEGRELEFIHKTKIEEPPSALIPFQGKLLAGVGKTLRIYDLGMRQMLRKSQADVAAHHIVSLNAQGSRIVVGDVQQGITYVTYKPTTNKLIPFVDDTIARWTTCTTMVDYESVAGGDKFGNIFIVRCPQKASEEADEEQSGLHLLNARDYLHGTSHRLDLVCHFYAQDIPVSMTKTSLVVGGQDVLLWGGFMGTIGVLIPLVSREDADFFQSLEQHLRTEDPPLAGRDHLMYRSYYAPVKGVIDGDLCERYTLLTQDKKQLIAGELDRSVREIERKISYGVLAAAALALALVTKQRRQTLVMEEFLVILFQRIGQIV</sequence>
<feature type="domain" description="RSE1/DDB1/CPSF1 first beta-propeller" evidence="12">
    <location>
        <begin position="14"/>
        <end position="414"/>
    </location>
</feature>
<dbReference type="GO" id="GO:0005681">
    <property type="term" value="C:spliceosomal complex"/>
    <property type="evidence" value="ECO:0007669"/>
    <property type="project" value="UniProtKB-KW"/>
</dbReference>
<evidence type="ECO:0000256" key="7">
    <source>
        <dbReference type="ARBA" id="ARBA00038266"/>
    </source>
</evidence>
<keyword evidence="3" id="KW-0507">mRNA processing</keyword>
<dbReference type="GO" id="GO:0003676">
    <property type="term" value="F:nucleic acid binding"/>
    <property type="evidence" value="ECO:0007669"/>
    <property type="project" value="InterPro"/>
</dbReference>
<evidence type="ECO:0000256" key="8">
    <source>
        <dbReference type="ARBA" id="ARBA00040134"/>
    </source>
</evidence>
<dbReference type="Pfam" id="PF23726">
    <property type="entry name" value="Beta-prop_RSE1_2nd"/>
    <property type="match status" value="1"/>
</dbReference>
<dbReference type="GO" id="GO:0006397">
    <property type="term" value="P:mRNA processing"/>
    <property type="evidence" value="ECO:0007669"/>
    <property type="project" value="UniProtKB-KW"/>
</dbReference>
<name>A0A166USP4_9HYPO</name>
<evidence type="ECO:0000256" key="10">
    <source>
        <dbReference type="ARBA" id="ARBA00068521"/>
    </source>
</evidence>
<dbReference type="FunFam" id="2.130.10.10:FF:001143">
    <property type="entry name" value="Pre-mRNA-splicing factor rse-1, putative"/>
    <property type="match status" value="1"/>
</dbReference>
<dbReference type="InterPro" id="IPR050358">
    <property type="entry name" value="RSE1/DDB1/CFT1"/>
</dbReference>
<dbReference type="InterPro" id="IPR036322">
    <property type="entry name" value="WD40_repeat_dom_sf"/>
</dbReference>
<comment type="subunit">
    <text evidence="2">Associated with the spliceosome.</text>
</comment>
<evidence type="ECO:0000259" key="12">
    <source>
        <dbReference type="Pfam" id="PF10433"/>
    </source>
</evidence>
<dbReference type="Proteomes" id="UP000078544">
    <property type="component" value="Unassembled WGS sequence"/>
</dbReference>
<dbReference type="AlphaFoldDB" id="A0A166USP4"/>
<reference evidence="14 15" key="1">
    <citation type="journal article" date="2016" name="Genome Biol. Evol.">
        <title>Divergent and convergent evolution of fungal pathogenicity.</title>
        <authorList>
            <person name="Shang Y."/>
            <person name="Xiao G."/>
            <person name="Zheng P."/>
            <person name="Cen K."/>
            <person name="Zhan S."/>
            <person name="Wang C."/>
        </authorList>
    </citation>
    <scope>NUCLEOTIDE SEQUENCE [LARGE SCALE GENOMIC DNA]</scope>
    <source>
        <strain evidence="14 15">RCEF 2490</strain>
    </source>
</reference>
<evidence type="ECO:0000256" key="9">
    <source>
        <dbReference type="ARBA" id="ARBA00055157"/>
    </source>
</evidence>
<dbReference type="Pfam" id="PF10433">
    <property type="entry name" value="Beta-prop_RSE1_1st"/>
    <property type="match status" value="1"/>
</dbReference>
<dbReference type="PANTHER" id="PTHR10644">
    <property type="entry name" value="DNA REPAIR/RNA PROCESSING CPSF FAMILY"/>
    <property type="match status" value="1"/>
</dbReference>
<evidence type="ECO:0000256" key="5">
    <source>
        <dbReference type="ARBA" id="ARBA00023187"/>
    </source>
</evidence>
<evidence type="ECO:0000256" key="2">
    <source>
        <dbReference type="ARBA" id="ARBA00011524"/>
    </source>
</evidence>
<keyword evidence="6" id="KW-0539">Nucleus</keyword>
<comment type="function">
    <text evidence="9">Involved in pre-mRNA splicing and cell cycle control.</text>
</comment>
<evidence type="ECO:0000256" key="1">
    <source>
        <dbReference type="ARBA" id="ARBA00004123"/>
    </source>
</evidence>
<comment type="caution">
    <text evidence="14">The sequence shown here is derived from an EMBL/GenBank/DDBJ whole genome shotgun (WGS) entry which is preliminary data.</text>
</comment>
<dbReference type="InterPro" id="IPR018846">
    <property type="entry name" value="Beta-prop_RSE1/DDB1/CPSF1_1st"/>
</dbReference>
<dbReference type="InterPro" id="IPR058543">
    <property type="entry name" value="Beta-prop_RSE1/DDB1/CPSF1_2nd"/>
</dbReference>
<keyword evidence="15" id="KW-1185">Reference proteome</keyword>
<evidence type="ECO:0000259" key="11">
    <source>
        <dbReference type="Pfam" id="PF03178"/>
    </source>
</evidence>
<dbReference type="OrthoDB" id="436637at2759"/>
<dbReference type="InterPro" id="IPR004871">
    <property type="entry name" value="RSE1/DDB1/CPSF1_C"/>
</dbReference>
<dbReference type="GO" id="GO:0008380">
    <property type="term" value="P:RNA splicing"/>
    <property type="evidence" value="ECO:0007669"/>
    <property type="project" value="UniProtKB-KW"/>
</dbReference>
<proteinExistence type="inferred from homology"/>
<dbReference type="FunFam" id="2.130.10.10:FF:000068">
    <property type="entry name" value="Pre-mRNA-splicing factor rse1, variant"/>
    <property type="match status" value="1"/>
</dbReference>
<evidence type="ECO:0000313" key="14">
    <source>
        <dbReference type="EMBL" id="OAA32911.1"/>
    </source>
</evidence>
<evidence type="ECO:0000256" key="3">
    <source>
        <dbReference type="ARBA" id="ARBA00022664"/>
    </source>
</evidence>
<comment type="similarity">
    <text evidence="7">Belongs to the RSE1 family.</text>
</comment>
<dbReference type="STRING" id="1081109.A0A166USP4"/>
<organism evidence="14 15">
    <name type="scientific">Moelleriella libera RCEF 2490</name>
    <dbReference type="NCBI Taxonomy" id="1081109"/>
    <lineage>
        <taxon>Eukaryota</taxon>
        <taxon>Fungi</taxon>
        <taxon>Dikarya</taxon>
        <taxon>Ascomycota</taxon>
        <taxon>Pezizomycotina</taxon>
        <taxon>Sordariomycetes</taxon>
        <taxon>Hypocreomycetidae</taxon>
        <taxon>Hypocreales</taxon>
        <taxon>Clavicipitaceae</taxon>
        <taxon>Moelleriella</taxon>
    </lineage>
</organism>
<evidence type="ECO:0000259" key="13">
    <source>
        <dbReference type="Pfam" id="PF23726"/>
    </source>
</evidence>
<comment type="subcellular location">
    <subcellularLocation>
        <location evidence="1">Nucleus</location>
    </subcellularLocation>
</comment>
<evidence type="ECO:0000313" key="15">
    <source>
        <dbReference type="Proteomes" id="UP000078544"/>
    </source>
</evidence>
<evidence type="ECO:0000256" key="6">
    <source>
        <dbReference type="ARBA" id="ARBA00023242"/>
    </source>
</evidence>
<gene>
    <name evidence="14" type="ORF">AAL_00376</name>
</gene>
<dbReference type="EMBL" id="AZGY01000001">
    <property type="protein sequence ID" value="OAA32911.1"/>
    <property type="molecule type" value="Genomic_DNA"/>
</dbReference>
<evidence type="ECO:0000256" key="4">
    <source>
        <dbReference type="ARBA" id="ARBA00022728"/>
    </source>
</evidence>
<protein>
    <recommendedName>
        <fullName evidence="8">Pre-mRNA-splicing factor RSE1</fullName>
    </recommendedName>
    <alternativeName>
        <fullName evidence="10">Pre-mRNA-splicing factor rse1</fullName>
    </alternativeName>
</protein>
<dbReference type="InterPro" id="IPR015943">
    <property type="entry name" value="WD40/YVTN_repeat-like_dom_sf"/>
</dbReference>
<dbReference type="SUPFAM" id="SSF50978">
    <property type="entry name" value="WD40 repeat-like"/>
    <property type="match status" value="1"/>
</dbReference>
<dbReference type="Gene3D" id="2.130.10.10">
    <property type="entry name" value="YVTN repeat-like/Quinoprotein amine dehydrogenase"/>
    <property type="match status" value="3"/>
</dbReference>
<feature type="domain" description="RSE1/DDB1/CPSF1 C-terminal" evidence="11">
    <location>
        <begin position="850"/>
        <end position="1172"/>
    </location>
</feature>
<accession>A0A166USP4</accession>
<dbReference type="Pfam" id="PF03178">
    <property type="entry name" value="CPSF_A"/>
    <property type="match status" value="1"/>
</dbReference>
<feature type="domain" description="RSE1/DDB1/CPSF1 second beta-propeller" evidence="13">
    <location>
        <begin position="458"/>
        <end position="773"/>
    </location>
</feature>
<keyword evidence="5" id="KW-0508">mRNA splicing</keyword>
<keyword evidence="4" id="KW-0747">Spliceosome</keyword>